<dbReference type="Pfam" id="PF05670">
    <property type="entry name" value="NFACT-R_1"/>
    <property type="match status" value="1"/>
</dbReference>
<dbReference type="InterPro" id="IPR051608">
    <property type="entry name" value="RQC_Subunit_NEMF"/>
</dbReference>
<dbReference type="GO" id="GO:0000049">
    <property type="term" value="F:tRNA binding"/>
    <property type="evidence" value="ECO:0007669"/>
    <property type="project" value="TreeGrafter"/>
</dbReference>
<dbReference type="Gene3D" id="2.30.310.10">
    <property type="entry name" value="ibrinogen binding protein from staphylococcus aureus domain"/>
    <property type="match status" value="1"/>
</dbReference>
<organism evidence="4 5">
    <name type="scientific">Acidilobus saccharovorans (strain DSM 16705 / JCM 18335 / VKM B-2471 / 345-15)</name>
    <dbReference type="NCBI Taxonomy" id="666510"/>
    <lineage>
        <taxon>Archaea</taxon>
        <taxon>Thermoproteota</taxon>
        <taxon>Thermoprotei</taxon>
        <taxon>Acidilobales</taxon>
        <taxon>Acidilobaceae</taxon>
        <taxon>Acidilobus</taxon>
    </lineage>
</organism>
<dbReference type="Proteomes" id="UP000000346">
    <property type="component" value="Chromosome"/>
</dbReference>
<dbReference type="Pfam" id="PF05833">
    <property type="entry name" value="NFACT_N"/>
    <property type="match status" value="1"/>
</dbReference>
<dbReference type="STRING" id="666510.ASAC_0171"/>
<name>D9PZU1_ACIS3</name>
<dbReference type="InterPro" id="IPR008532">
    <property type="entry name" value="NFACT_RNA-bd"/>
</dbReference>
<keyword evidence="5" id="KW-1185">Reference proteome</keyword>
<dbReference type="GO" id="GO:0072344">
    <property type="term" value="P:rescue of stalled ribosome"/>
    <property type="evidence" value="ECO:0007669"/>
    <property type="project" value="TreeGrafter"/>
</dbReference>
<gene>
    <name evidence="4" type="ordered locus">ASAC_0171</name>
</gene>
<dbReference type="GO" id="GO:1990112">
    <property type="term" value="C:RQC complex"/>
    <property type="evidence" value="ECO:0007669"/>
    <property type="project" value="TreeGrafter"/>
</dbReference>
<dbReference type="OrthoDB" id="10943at2157"/>
<dbReference type="RefSeq" id="WP_013266091.1">
    <property type="nucleotide sequence ID" value="NC_014374.1"/>
</dbReference>
<dbReference type="GO" id="GO:0043023">
    <property type="term" value="F:ribosomal large subunit binding"/>
    <property type="evidence" value="ECO:0007669"/>
    <property type="project" value="TreeGrafter"/>
</dbReference>
<sequence>MARKSMSSLDVMAWVAQQASQLRGQRLDNIYQDGDLLAIRMRLRYGDFLVAQPGVRLHASARYQPGRELGPLAKAMRDAVRDLRVSEVKQVGFDRLVEITLEDGHRLVFELLPRGVIALVSPDGRLVAASSYFDAKDRRVRRGLQYSYPPLRLESPFALDGAGLASRLRGSQAKDIVRALVMNLGVPGEAAEEAAFRAGLKGNEQPQAVSEADLAKVADALRSIAEESLRGQGYVYVGQDGSPVQATPFRATSAAGLRELSFSTFDEALDLYFSSFTPRRQSPLDAERQRLLKSLEAAKAEAEEYLRQASALEAQANAVASSYYQALEALQCVKEGREGCGAKEVNRRQGYMIVNLSGVDVKLYLYETVDDAIKRLYRQAGELRAKAERASRTQLDIEAKLKQLEEQLELQELREKVSHRRRAWYERYHWLVTSSGVLAVGGRDADQNESLVRKMLGPNDVFLHADIHGAPAVILMAAAAGGFTETDVSEAAVLTAAYSRAWKEGMASVSVYWAYGSQVSKSPPSGEYLTKGSFMVYGKKNYLRPLRLELYLGIALDEEGLPVVVVGPESVVLPQSIAYLRVTPGDMKVEEAAEEIISSLSRAAPEAKVIRALDPSEVATRLPGRASISQARRGQAGGLRRPRGVAD</sequence>
<evidence type="ECO:0000256" key="1">
    <source>
        <dbReference type="SAM" id="Coils"/>
    </source>
</evidence>
<dbReference type="PANTHER" id="PTHR15239:SF6">
    <property type="entry name" value="RIBOSOME QUALITY CONTROL COMPLEX SUBUNIT NEMF"/>
    <property type="match status" value="1"/>
</dbReference>
<evidence type="ECO:0000256" key="2">
    <source>
        <dbReference type="SAM" id="MobiDB-lite"/>
    </source>
</evidence>
<feature type="coiled-coil region" evidence="1">
    <location>
        <begin position="288"/>
        <end position="315"/>
    </location>
</feature>
<feature type="region of interest" description="Disordered" evidence="2">
    <location>
        <begin position="621"/>
        <end position="647"/>
    </location>
</feature>
<reference evidence="4 5" key="1">
    <citation type="journal article" date="2010" name="Appl. Environ. Microbiol.">
        <title>The genome sequence of the crenarchaeon Acidilobus saccharovorans supports a new order, Acidilobales, and suggests an important ecological role in terrestrial acidic hot springs.</title>
        <authorList>
            <person name="Mardanov A.V."/>
            <person name="Svetlitchnyi V.A."/>
            <person name="Beletsky A.V."/>
            <person name="Prokofeva M.I."/>
            <person name="Bonch-Osmolovskaya E.A."/>
            <person name="Ravin N.V."/>
            <person name="Skryabin K.G."/>
        </authorList>
    </citation>
    <scope>NUCLEOTIDE SEQUENCE [LARGE SCALE GENOMIC DNA]</scope>
    <source>
        <strain evidence="5">DSM 16705 / JCM 18335 / VKM B-2471 / 345-15</strain>
    </source>
</reference>
<accession>D9PZU1</accession>
<dbReference type="InParanoid" id="D9PZU1"/>
<evidence type="ECO:0000259" key="3">
    <source>
        <dbReference type="Pfam" id="PF05670"/>
    </source>
</evidence>
<dbReference type="GeneID" id="9498387"/>
<dbReference type="AlphaFoldDB" id="D9PZU1"/>
<dbReference type="eggNOG" id="arCOG01695">
    <property type="taxonomic scope" value="Archaea"/>
</dbReference>
<dbReference type="EMBL" id="CP001742">
    <property type="protein sequence ID" value="ADL18579.1"/>
    <property type="molecule type" value="Genomic_DNA"/>
</dbReference>
<proteinExistence type="predicted"/>
<dbReference type="FunCoup" id="D9PZU1">
    <property type="interactions" value="124"/>
</dbReference>
<feature type="domain" description="NFACT RNA-binding" evidence="3">
    <location>
        <begin position="428"/>
        <end position="538"/>
    </location>
</feature>
<dbReference type="KEGG" id="asc:ASAC_0171"/>
<keyword evidence="1" id="KW-0175">Coiled coil</keyword>
<dbReference type="NCBIfam" id="NF041120">
    <property type="entry name" value="RqcH_arch"/>
    <property type="match status" value="1"/>
</dbReference>
<feature type="coiled-coil region" evidence="1">
    <location>
        <begin position="373"/>
        <end position="421"/>
    </location>
</feature>
<protein>
    <submittedName>
        <fullName evidence="4">Predicted fibronectin-binding protein</fullName>
    </submittedName>
</protein>
<evidence type="ECO:0000313" key="4">
    <source>
        <dbReference type="EMBL" id="ADL18579.1"/>
    </source>
</evidence>
<evidence type="ECO:0000313" key="5">
    <source>
        <dbReference type="Proteomes" id="UP000000346"/>
    </source>
</evidence>
<dbReference type="HOGENOM" id="CLU_003612_2_1_2"/>
<dbReference type="PANTHER" id="PTHR15239">
    <property type="entry name" value="NUCLEAR EXPORT MEDIATOR FACTOR NEMF"/>
    <property type="match status" value="1"/>
</dbReference>